<name>A0ABD2NZ65_9CUCU</name>
<feature type="domain" description="ABC transporter" evidence="1">
    <location>
        <begin position="36"/>
        <end position="108"/>
    </location>
</feature>
<dbReference type="Pfam" id="PF00005">
    <property type="entry name" value="ABC_tran"/>
    <property type="match status" value="1"/>
</dbReference>
<keyword evidence="3" id="KW-1185">Reference proteome</keyword>
<dbReference type="SUPFAM" id="SSF52540">
    <property type="entry name" value="P-loop containing nucleoside triphosphate hydrolases"/>
    <property type="match status" value="1"/>
</dbReference>
<gene>
    <name evidence="2" type="ORF">HHI36_018150</name>
</gene>
<dbReference type="Gene3D" id="3.40.50.300">
    <property type="entry name" value="P-loop containing nucleotide triphosphate hydrolases"/>
    <property type="match status" value="1"/>
</dbReference>
<evidence type="ECO:0000313" key="2">
    <source>
        <dbReference type="EMBL" id="KAL3283980.1"/>
    </source>
</evidence>
<reference evidence="2 3" key="1">
    <citation type="journal article" date="2021" name="BMC Biol.">
        <title>Horizontally acquired antibacterial genes associated with adaptive radiation of ladybird beetles.</title>
        <authorList>
            <person name="Li H.S."/>
            <person name="Tang X.F."/>
            <person name="Huang Y.H."/>
            <person name="Xu Z.Y."/>
            <person name="Chen M.L."/>
            <person name="Du X.Y."/>
            <person name="Qiu B.Y."/>
            <person name="Chen P.T."/>
            <person name="Zhang W."/>
            <person name="Slipinski A."/>
            <person name="Escalona H.E."/>
            <person name="Waterhouse R.M."/>
            <person name="Zwick A."/>
            <person name="Pang H."/>
        </authorList>
    </citation>
    <scope>NUCLEOTIDE SEQUENCE [LARGE SCALE GENOMIC DNA]</scope>
    <source>
        <strain evidence="2">SYSU2018</strain>
    </source>
</reference>
<dbReference type="AlphaFoldDB" id="A0ABD2NZ65"/>
<dbReference type="InterPro" id="IPR003439">
    <property type="entry name" value="ABC_transporter-like_ATP-bd"/>
</dbReference>
<protein>
    <recommendedName>
        <fullName evidence="1">ABC transporter domain-containing protein</fullName>
    </recommendedName>
</protein>
<organism evidence="2 3">
    <name type="scientific">Cryptolaemus montrouzieri</name>
    <dbReference type="NCBI Taxonomy" id="559131"/>
    <lineage>
        <taxon>Eukaryota</taxon>
        <taxon>Metazoa</taxon>
        <taxon>Ecdysozoa</taxon>
        <taxon>Arthropoda</taxon>
        <taxon>Hexapoda</taxon>
        <taxon>Insecta</taxon>
        <taxon>Pterygota</taxon>
        <taxon>Neoptera</taxon>
        <taxon>Endopterygota</taxon>
        <taxon>Coleoptera</taxon>
        <taxon>Polyphaga</taxon>
        <taxon>Cucujiformia</taxon>
        <taxon>Coccinelloidea</taxon>
        <taxon>Coccinellidae</taxon>
        <taxon>Scymninae</taxon>
        <taxon>Scymnini</taxon>
        <taxon>Cryptolaemus</taxon>
    </lineage>
</organism>
<comment type="caution">
    <text evidence="2">The sequence shown here is derived from an EMBL/GenBank/DDBJ whole genome shotgun (WGS) entry which is preliminary data.</text>
</comment>
<dbReference type="EMBL" id="JABFTP020000165">
    <property type="protein sequence ID" value="KAL3283980.1"/>
    <property type="molecule type" value="Genomic_DNA"/>
</dbReference>
<proteinExistence type="predicted"/>
<sequence length="110" mass="12260">MTSKFWCKRNQGSNRFNSWNKIGNLGKTSGANMAMEGISLNIFQDQITVLLGVNGAGKTTTISKLKRKFPPTNVNAEINGYDFRTQNMSVRNIIVLCPQHVTCQDHVSII</sequence>
<evidence type="ECO:0000259" key="1">
    <source>
        <dbReference type="Pfam" id="PF00005"/>
    </source>
</evidence>
<dbReference type="Proteomes" id="UP001516400">
    <property type="component" value="Unassembled WGS sequence"/>
</dbReference>
<dbReference type="InterPro" id="IPR026082">
    <property type="entry name" value="ABCA"/>
</dbReference>
<evidence type="ECO:0000313" key="3">
    <source>
        <dbReference type="Proteomes" id="UP001516400"/>
    </source>
</evidence>
<dbReference type="PANTHER" id="PTHR19229">
    <property type="entry name" value="ATP-BINDING CASSETTE TRANSPORTER SUBFAMILY A ABCA"/>
    <property type="match status" value="1"/>
</dbReference>
<accession>A0ABD2NZ65</accession>
<dbReference type="InterPro" id="IPR027417">
    <property type="entry name" value="P-loop_NTPase"/>
</dbReference>